<dbReference type="EMBL" id="BAABHF010000007">
    <property type="protein sequence ID" value="GAA4482564.1"/>
    <property type="molecule type" value="Genomic_DNA"/>
</dbReference>
<evidence type="ECO:0000313" key="3">
    <source>
        <dbReference type="EMBL" id="GAA4482564.1"/>
    </source>
</evidence>
<feature type="region of interest" description="Disordered" evidence="1">
    <location>
        <begin position="1"/>
        <end position="36"/>
    </location>
</feature>
<gene>
    <name evidence="3" type="ORF">GCM10023191_002910</name>
</gene>
<proteinExistence type="predicted"/>
<reference evidence="4" key="1">
    <citation type="journal article" date="2019" name="Int. J. Syst. Evol. Microbiol.">
        <title>The Global Catalogue of Microorganisms (GCM) 10K type strain sequencing project: providing services to taxonomists for standard genome sequencing and annotation.</title>
        <authorList>
            <consortium name="The Broad Institute Genomics Platform"/>
            <consortium name="The Broad Institute Genome Sequencing Center for Infectious Disease"/>
            <person name="Wu L."/>
            <person name="Ma J."/>
        </authorList>
    </citation>
    <scope>NUCLEOTIDE SEQUENCE [LARGE SCALE GENOMIC DNA]</scope>
    <source>
        <strain evidence="4">JCM 17933</strain>
    </source>
</reference>
<feature type="compositionally biased region" description="Low complexity" evidence="1">
    <location>
        <begin position="1"/>
        <end position="24"/>
    </location>
</feature>
<protein>
    <submittedName>
        <fullName evidence="3">Uncharacterized protein</fullName>
    </submittedName>
</protein>
<evidence type="ECO:0000256" key="2">
    <source>
        <dbReference type="SAM" id="Phobius"/>
    </source>
</evidence>
<keyword evidence="2" id="KW-0472">Membrane</keyword>
<name>A0ABP8P8I7_9ACTN</name>
<organism evidence="3 4">
    <name type="scientific">Actinoallomurus oryzae</name>
    <dbReference type="NCBI Taxonomy" id="502180"/>
    <lineage>
        <taxon>Bacteria</taxon>
        <taxon>Bacillati</taxon>
        <taxon>Actinomycetota</taxon>
        <taxon>Actinomycetes</taxon>
        <taxon>Streptosporangiales</taxon>
        <taxon>Thermomonosporaceae</taxon>
        <taxon>Actinoallomurus</taxon>
    </lineage>
</organism>
<comment type="caution">
    <text evidence="3">The sequence shown here is derived from an EMBL/GenBank/DDBJ whole genome shotgun (WGS) entry which is preliminary data.</text>
</comment>
<dbReference type="Proteomes" id="UP001500503">
    <property type="component" value="Unassembled WGS sequence"/>
</dbReference>
<keyword evidence="2" id="KW-0812">Transmembrane</keyword>
<sequence length="279" mass="29860">MDMAQSSGPGWPVSGSGSSGSWRGPHAEFPEPPPEPTPWHARRRLWLVVAIVTAVGYLAVGGLATGRVYWEFHRKPTAGEMYQAATEEVRDRWRTWPAERIFPDTVPYTSEQGGVEQARRVGIASGTGCDSGIGARSAAVLKRYGCRALLRATYVDQLQGIVLTVGVAAVNDERAALAAKDALAPPDPTDPGDTLRALPFPETIASRFDDAARQYAAAGQAGPYVVLTVAGQTDGRPGAAVRKKHTTAFLLVPEIGGNIVDALAQRAQPDCSQKREWKC</sequence>
<keyword evidence="2" id="KW-1133">Transmembrane helix</keyword>
<accession>A0ABP8P8I7</accession>
<evidence type="ECO:0000313" key="4">
    <source>
        <dbReference type="Proteomes" id="UP001500503"/>
    </source>
</evidence>
<keyword evidence="4" id="KW-1185">Reference proteome</keyword>
<evidence type="ECO:0000256" key="1">
    <source>
        <dbReference type="SAM" id="MobiDB-lite"/>
    </source>
</evidence>
<feature type="transmembrane region" description="Helical" evidence="2">
    <location>
        <begin position="45"/>
        <end position="65"/>
    </location>
</feature>